<evidence type="ECO:0000313" key="3">
    <source>
        <dbReference type="Proteomes" id="UP001596267"/>
    </source>
</evidence>
<accession>A0ABW1WKR2</accession>
<keyword evidence="1" id="KW-0812">Transmembrane</keyword>
<evidence type="ECO:0000313" key="2">
    <source>
        <dbReference type="EMBL" id="MFC6387655.1"/>
    </source>
</evidence>
<proteinExistence type="predicted"/>
<gene>
    <name evidence="2" type="ORF">ACFP7A_13750</name>
</gene>
<comment type="caution">
    <text evidence="2">The sequence shown here is derived from an EMBL/GenBank/DDBJ whole genome shotgun (WGS) entry which is preliminary data.</text>
</comment>
<evidence type="ECO:0000256" key="1">
    <source>
        <dbReference type="SAM" id="Phobius"/>
    </source>
</evidence>
<keyword evidence="3" id="KW-1185">Reference proteome</keyword>
<dbReference type="EMBL" id="JBHSTQ010000021">
    <property type="protein sequence ID" value="MFC6387655.1"/>
    <property type="molecule type" value="Genomic_DNA"/>
</dbReference>
<keyword evidence="1" id="KW-0472">Membrane</keyword>
<protein>
    <recommendedName>
        <fullName evidence="4">DUF4083 domain-containing protein</fullName>
    </recommendedName>
</protein>
<name>A0ABW1WKR2_9BACL</name>
<dbReference type="RefSeq" id="WP_253077447.1">
    <property type="nucleotide sequence ID" value="NZ_JAMXWN010000024.1"/>
</dbReference>
<dbReference type="Proteomes" id="UP001596267">
    <property type="component" value="Unassembled WGS sequence"/>
</dbReference>
<organism evidence="2 3">
    <name type="scientific">Sporolactobacillus kofuensis</name>
    <dbReference type="NCBI Taxonomy" id="269672"/>
    <lineage>
        <taxon>Bacteria</taxon>
        <taxon>Bacillati</taxon>
        <taxon>Bacillota</taxon>
        <taxon>Bacilli</taxon>
        <taxon>Bacillales</taxon>
        <taxon>Sporolactobacillaceae</taxon>
        <taxon>Sporolactobacillus</taxon>
    </lineage>
</organism>
<sequence length="65" mass="7651">MMTFSMGNIIFQFVIMLFLILISLSVIFIIVLFVKNQIRQTSKQQDTEILNKLDEISKKLDQKKD</sequence>
<feature type="transmembrane region" description="Helical" evidence="1">
    <location>
        <begin position="6"/>
        <end position="34"/>
    </location>
</feature>
<evidence type="ECO:0008006" key="4">
    <source>
        <dbReference type="Google" id="ProtNLM"/>
    </source>
</evidence>
<keyword evidence="1" id="KW-1133">Transmembrane helix</keyword>
<reference evidence="3" key="1">
    <citation type="journal article" date="2019" name="Int. J. Syst. Evol. Microbiol.">
        <title>The Global Catalogue of Microorganisms (GCM) 10K type strain sequencing project: providing services to taxonomists for standard genome sequencing and annotation.</title>
        <authorList>
            <consortium name="The Broad Institute Genomics Platform"/>
            <consortium name="The Broad Institute Genome Sequencing Center for Infectious Disease"/>
            <person name="Wu L."/>
            <person name="Ma J."/>
        </authorList>
    </citation>
    <scope>NUCLEOTIDE SEQUENCE [LARGE SCALE GENOMIC DNA]</scope>
    <source>
        <strain evidence="3">CCUG 42001</strain>
    </source>
</reference>